<dbReference type="SUPFAM" id="SSF56112">
    <property type="entry name" value="Protein kinase-like (PK-like)"/>
    <property type="match status" value="1"/>
</dbReference>
<dbReference type="PANTHER" id="PTHR43671:SF13">
    <property type="entry name" value="SERINE_THREONINE-PROTEIN KINASE NEK2"/>
    <property type="match status" value="1"/>
</dbReference>
<gene>
    <name evidence="7" type="ORF">GA0070616_2291</name>
</gene>
<dbReference type="InterPro" id="IPR050660">
    <property type="entry name" value="NEK_Ser/Thr_kinase"/>
</dbReference>
<dbReference type="Proteomes" id="UP000199699">
    <property type="component" value="Unassembled WGS sequence"/>
</dbReference>
<dbReference type="RefSeq" id="WP_091080547.1">
    <property type="nucleotide sequence ID" value="NZ_FMHT01000003.1"/>
</dbReference>
<dbReference type="GO" id="GO:0005524">
    <property type="term" value="F:ATP binding"/>
    <property type="evidence" value="ECO:0007669"/>
    <property type="project" value="UniProtKB-KW"/>
</dbReference>
<evidence type="ECO:0000256" key="5">
    <source>
        <dbReference type="ARBA" id="ARBA00022840"/>
    </source>
</evidence>
<keyword evidence="2" id="KW-0808">Transferase</keyword>
<dbReference type="OrthoDB" id="3679634at2"/>
<sequence length="272" mass="29975">MTLPNPRLDPRLVTSVLGSDAALLGVGTFGDTWKAGGRAVKILCGAPADPRRVEREVEALQRVNHENVVRLYGLTHLAFGDRTYPALEFEYIAGGDMAERIGKQEWPTETEAGSLLTALLTGLHELHESGTIHRDLKPANVGLRNGDWRKPVILDLGLSKQVDAATLTVYPGFLGTPPYMAPEQLRSQPAQKASDLFAVGVMVHQVLRREHPFYEDGKVYDFDAMLRAVESGSRALPAETPEGLRRVLDRLLSVQAHRRGSTRSNLRILEQA</sequence>
<dbReference type="GO" id="GO:0004674">
    <property type="term" value="F:protein serine/threonine kinase activity"/>
    <property type="evidence" value="ECO:0007669"/>
    <property type="project" value="UniProtKB-EC"/>
</dbReference>
<name>A0A1C6RW21_9ACTN</name>
<dbReference type="EMBL" id="FMHT01000003">
    <property type="protein sequence ID" value="SCL21403.1"/>
    <property type="molecule type" value="Genomic_DNA"/>
</dbReference>
<evidence type="ECO:0000256" key="4">
    <source>
        <dbReference type="ARBA" id="ARBA00022777"/>
    </source>
</evidence>
<evidence type="ECO:0000313" key="8">
    <source>
        <dbReference type="Proteomes" id="UP000199699"/>
    </source>
</evidence>
<keyword evidence="5" id="KW-0067">ATP-binding</keyword>
<reference evidence="7 8" key="1">
    <citation type="submission" date="2016-06" db="EMBL/GenBank/DDBJ databases">
        <authorList>
            <person name="Kjaerup R.B."/>
            <person name="Dalgaard T.S."/>
            <person name="Juul-Madsen H.R."/>
        </authorList>
    </citation>
    <scope>NUCLEOTIDE SEQUENCE [LARGE SCALE GENOMIC DNA]</scope>
    <source>
        <strain evidence="7 8">DSM 43818</strain>
    </source>
</reference>
<dbReference type="CDD" id="cd14014">
    <property type="entry name" value="STKc_PknB_like"/>
    <property type="match status" value="1"/>
</dbReference>
<dbReference type="AlphaFoldDB" id="A0A1C6RW21"/>
<accession>A0A1C6RW21</accession>
<dbReference type="SMART" id="SM00220">
    <property type="entry name" value="S_TKc"/>
    <property type="match status" value="1"/>
</dbReference>
<evidence type="ECO:0000259" key="6">
    <source>
        <dbReference type="PROSITE" id="PS50011"/>
    </source>
</evidence>
<protein>
    <recommendedName>
        <fullName evidence="1">non-specific serine/threonine protein kinase</fullName>
        <ecNumber evidence="1">2.7.11.1</ecNumber>
    </recommendedName>
</protein>
<dbReference type="InterPro" id="IPR011009">
    <property type="entry name" value="Kinase-like_dom_sf"/>
</dbReference>
<evidence type="ECO:0000313" key="7">
    <source>
        <dbReference type="EMBL" id="SCL21403.1"/>
    </source>
</evidence>
<dbReference type="PROSITE" id="PS50011">
    <property type="entry name" value="PROTEIN_KINASE_DOM"/>
    <property type="match status" value="1"/>
</dbReference>
<keyword evidence="3" id="KW-0547">Nucleotide-binding</keyword>
<organism evidence="7 8">
    <name type="scientific">Micromonospora nigra</name>
    <dbReference type="NCBI Taxonomy" id="145857"/>
    <lineage>
        <taxon>Bacteria</taxon>
        <taxon>Bacillati</taxon>
        <taxon>Actinomycetota</taxon>
        <taxon>Actinomycetes</taxon>
        <taxon>Micromonosporales</taxon>
        <taxon>Micromonosporaceae</taxon>
        <taxon>Micromonospora</taxon>
    </lineage>
</organism>
<keyword evidence="4 7" id="KW-0418">Kinase</keyword>
<dbReference type="EC" id="2.7.11.1" evidence="1"/>
<dbReference type="PANTHER" id="PTHR43671">
    <property type="entry name" value="SERINE/THREONINE-PROTEIN KINASE NEK"/>
    <property type="match status" value="1"/>
</dbReference>
<dbReference type="InterPro" id="IPR000719">
    <property type="entry name" value="Prot_kinase_dom"/>
</dbReference>
<keyword evidence="8" id="KW-1185">Reference proteome</keyword>
<dbReference type="Gene3D" id="1.10.510.10">
    <property type="entry name" value="Transferase(Phosphotransferase) domain 1"/>
    <property type="match status" value="1"/>
</dbReference>
<evidence type="ECO:0000256" key="2">
    <source>
        <dbReference type="ARBA" id="ARBA00022679"/>
    </source>
</evidence>
<dbReference type="STRING" id="145857.GA0070616_2291"/>
<feature type="domain" description="Protein kinase" evidence="6">
    <location>
        <begin position="18"/>
        <end position="272"/>
    </location>
</feature>
<proteinExistence type="predicted"/>
<dbReference type="Pfam" id="PF00069">
    <property type="entry name" value="Pkinase"/>
    <property type="match status" value="1"/>
</dbReference>
<evidence type="ECO:0000256" key="3">
    <source>
        <dbReference type="ARBA" id="ARBA00022741"/>
    </source>
</evidence>
<evidence type="ECO:0000256" key="1">
    <source>
        <dbReference type="ARBA" id="ARBA00012513"/>
    </source>
</evidence>